<comment type="caution">
    <text evidence="1">The sequence shown here is derived from an EMBL/GenBank/DDBJ whole genome shotgun (WGS) entry which is preliminary data.</text>
</comment>
<dbReference type="Proteomes" id="UP000293268">
    <property type="component" value="Unassembled WGS sequence"/>
</dbReference>
<proteinExistence type="predicted"/>
<organism evidence="1 2">
    <name type="scientific">Bifidobacterium pseudolongum subsp. globosum</name>
    <dbReference type="NCBI Taxonomy" id="1690"/>
    <lineage>
        <taxon>Bacteria</taxon>
        <taxon>Bacillati</taxon>
        <taxon>Actinomycetota</taxon>
        <taxon>Actinomycetes</taxon>
        <taxon>Bifidobacteriales</taxon>
        <taxon>Bifidobacteriaceae</taxon>
        <taxon>Bifidobacterium</taxon>
    </lineage>
</organism>
<dbReference type="EMBL" id="SBKU01000007">
    <property type="protein sequence ID" value="RYQ68372.1"/>
    <property type="molecule type" value="Genomic_DNA"/>
</dbReference>
<sequence length="318" mass="37198">MAHDSTPHAPGNGANQAGSFLFPKPPLTIAEQREHLRERGLGLEGFPDEGVDFFLASNNYYRISGYWLTFFDRDAGRFVEGATLDDIVHVMAFDDELRFLVFRMIEPLEIRFRTSFAYHMAHIHGAVAYRDMRLFDLEDAFERSQSEIDRAIRIGMRGRVPCVTHNMEKYGQLPVWALVEVLSFGTVSKMYGNLSDGELRDAVASDFRTTATLLKSWMEHLVYIRNLCAHYDRLYNRVVTKRTQFLREDIRLFDRLHLQRGRLFDTFIVLKRLYEHFDPVMWKMRMTALRDLIDMYPEVRLLPLGFPEDWLNVLSVEG</sequence>
<gene>
    <name evidence="1" type="ORF">PG2072B_0975</name>
</gene>
<dbReference type="AlphaFoldDB" id="A0A4Q5BCQ4"/>
<protein>
    <submittedName>
        <fullName evidence="1">ABC transporter</fullName>
    </submittedName>
</protein>
<dbReference type="Pfam" id="PF07751">
    <property type="entry name" value="Abi_2"/>
    <property type="match status" value="1"/>
</dbReference>
<accession>A0A4Q5BCQ4</accession>
<name>A0A4Q5BCQ4_9BIFI</name>
<dbReference type="InterPro" id="IPR011664">
    <property type="entry name" value="Abi_system_AbiD/AbiF-like"/>
</dbReference>
<dbReference type="RefSeq" id="WP_165365936.1">
    <property type="nucleotide sequence ID" value="NZ_SBKU01000007.1"/>
</dbReference>
<evidence type="ECO:0000313" key="1">
    <source>
        <dbReference type="EMBL" id="RYQ68372.1"/>
    </source>
</evidence>
<reference evidence="1 2" key="1">
    <citation type="submission" date="2019-01" db="EMBL/GenBank/DDBJ databases">
        <title>Unveiling genomic diversity among members of the Bifidobacterium pseudolongum species, a widely distributed gut commensal of the animal kingdom.</title>
        <authorList>
            <person name="Lugli G.A."/>
            <person name="Duranti S."/>
            <person name="Albert K."/>
            <person name="Mancabelli L."/>
            <person name="Napoli S."/>
            <person name="Viappiani A."/>
            <person name="Anzalone R."/>
            <person name="Longhi G."/>
            <person name="Milani C."/>
            <person name="Turroni F."/>
            <person name="Alessandri G."/>
            <person name="Sela D.A."/>
            <person name="Van Sinderen D."/>
            <person name="Ventura M."/>
        </authorList>
    </citation>
    <scope>NUCLEOTIDE SEQUENCE [LARGE SCALE GENOMIC DNA]</scope>
    <source>
        <strain evidence="1 2">2072B</strain>
    </source>
</reference>
<evidence type="ECO:0000313" key="2">
    <source>
        <dbReference type="Proteomes" id="UP000293268"/>
    </source>
</evidence>